<proteinExistence type="inferred from homology"/>
<dbReference type="PRINTS" id="PR00727">
    <property type="entry name" value="LEADERPTASE"/>
</dbReference>
<keyword evidence="4" id="KW-0472">Membrane</keyword>
<evidence type="ECO:0000259" key="5">
    <source>
        <dbReference type="Pfam" id="PF10502"/>
    </source>
</evidence>
<evidence type="ECO:0000256" key="3">
    <source>
        <dbReference type="PIRSR" id="PIRSR600223-1"/>
    </source>
</evidence>
<accession>A0A0D4BYN8</accession>
<dbReference type="STRING" id="1618207.UM93_06230"/>
<dbReference type="AlphaFoldDB" id="A0A0D4BYN8"/>
<feature type="active site" evidence="3">
    <location>
        <position position="114"/>
    </location>
</feature>
<evidence type="ECO:0000256" key="2">
    <source>
        <dbReference type="ARBA" id="ARBA00009370"/>
    </source>
</evidence>
<comment type="similarity">
    <text evidence="2 4">Belongs to the peptidase S26 family.</text>
</comment>
<dbReference type="InterPro" id="IPR000223">
    <property type="entry name" value="Pept_S26A_signal_pept_1"/>
</dbReference>
<dbReference type="Gene3D" id="2.10.109.10">
    <property type="entry name" value="Umud Fragment, subunit A"/>
    <property type="match status" value="1"/>
</dbReference>
<comment type="subcellular location">
    <subcellularLocation>
        <location evidence="1">Cell membrane</location>
        <topology evidence="1">Single-pass type II membrane protein</topology>
    </subcellularLocation>
    <subcellularLocation>
        <location evidence="4">Membrane</location>
        <topology evidence="4">Single-pass type II membrane protein</topology>
    </subcellularLocation>
</comment>
<dbReference type="Pfam" id="PF10502">
    <property type="entry name" value="Peptidase_S26"/>
    <property type="match status" value="1"/>
</dbReference>
<dbReference type="CDD" id="cd06530">
    <property type="entry name" value="S26_SPase_I"/>
    <property type="match status" value="1"/>
</dbReference>
<dbReference type="PANTHER" id="PTHR43390">
    <property type="entry name" value="SIGNAL PEPTIDASE I"/>
    <property type="match status" value="1"/>
</dbReference>
<dbReference type="OrthoDB" id="9815782at2"/>
<dbReference type="SUPFAM" id="SSF51306">
    <property type="entry name" value="LexA/Signal peptidase"/>
    <property type="match status" value="1"/>
</dbReference>
<dbReference type="InterPro" id="IPR019533">
    <property type="entry name" value="Peptidase_S26"/>
</dbReference>
<reference evidence="6 7" key="1">
    <citation type="journal article" date="2015" name="Genome Announc.">
        <title>Complete Genome Sequencing of Protease-Producing Novel Arthrobacter sp. Strain IHBB 11108 Using PacBio Single-Molecule Real-Time Sequencing Technology.</title>
        <authorList>
            <person name="Kiran S."/>
            <person name="Swarnkar M.K."/>
            <person name="Pal M."/>
            <person name="Thakur R."/>
            <person name="Tewari R."/>
            <person name="Singh A.K."/>
            <person name="Gulati A."/>
        </authorList>
    </citation>
    <scope>NUCLEOTIDE SEQUENCE [LARGE SCALE GENOMIC DNA]</scope>
    <source>
        <strain evidence="6 7">IHBB 11108</strain>
    </source>
</reference>
<feature type="domain" description="Peptidase S26" evidence="5">
    <location>
        <begin position="16"/>
        <end position="204"/>
    </location>
</feature>
<feature type="active site" evidence="3">
    <location>
        <position position="45"/>
    </location>
</feature>
<keyword evidence="7" id="KW-1185">Reference proteome</keyword>
<dbReference type="PANTHER" id="PTHR43390:SF1">
    <property type="entry name" value="CHLOROPLAST PROCESSING PEPTIDASE"/>
    <property type="match status" value="1"/>
</dbReference>
<organism evidence="6 7">
    <name type="scientific">Psychromicrobium lacuslunae</name>
    <dbReference type="NCBI Taxonomy" id="1618207"/>
    <lineage>
        <taxon>Bacteria</taxon>
        <taxon>Bacillati</taxon>
        <taxon>Actinomycetota</taxon>
        <taxon>Actinomycetes</taxon>
        <taxon>Micrococcales</taxon>
        <taxon>Micrococcaceae</taxon>
        <taxon>Psychromicrobium</taxon>
    </lineage>
</organism>
<keyword evidence="4" id="KW-0378">Hydrolase</keyword>
<protein>
    <recommendedName>
        <fullName evidence="4">Signal peptidase I</fullName>
        <ecNumber evidence="4">3.4.21.89</ecNumber>
    </recommendedName>
</protein>
<keyword evidence="4" id="KW-0812">Transmembrane</keyword>
<dbReference type="RefSeq" id="WP_045074407.1">
    <property type="nucleotide sequence ID" value="NZ_CP011005.1"/>
</dbReference>
<sequence>MSGVAKRQSRRLGWRFVLLIVLVIVLVSSLIRAFWLEVYYIPSESMNPQFLSGERVAVSRTDYGFGPIHRGDLVVFDGRGSFDPLDSGRGAVLDALHGLGQFIGVVGSDTVYVKRVIGIAGDRVKCCSVEGKITVNGESLNEPYLFPGDAPSATSFDVVVPAGKLWLMGDHRSISADSRSLLGAPGGGLISLNKVIGRPIQILWPLDKFGNVPRVPIGPDAQKGAQ</sequence>
<evidence type="ECO:0000313" key="6">
    <source>
        <dbReference type="EMBL" id="AJT41216.1"/>
    </source>
</evidence>
<name>A0A0D4BYN8_9MICC</name>
<evidence type="ECO:0000256" key="4">
    <source>
        <dbReference type="RuleBase" id="RU362042"/>
    </source>
</evidence>
<dbReference type="EC" id="3.4.21.89" evidence="4"/>
<dbReference type="InterPro" id="IPR036286">
    <property type="entry name" value="LexA/Signal_pep-like_sf"/>
</dbReference>
<evidence type="ECO:0000256" key="1">
    <source>
        <dbReference type="ARBA" id="ARBA00004401"/>
    </source>
</evidence>
<dbReference type="Proteomes" id="UP000061839">
    <property type="component" value="Chromosome"/>
</dbReference>
<dbReference type="PATRIC" id="fig|1618207.4.peg.1264"/>
<keyword evidence="4" id="KW-0645">Protease</keyword>
<gene>
    <name evidence="6" type="ORF">UM93_06230</name>
</gene>
<feature type="transmembrane region" description="Helical" evidence="4">
    <location>
        <begin position="12"/>
        <end position="35"/>
    </location>
</feature>
<dbReference type="GO" id="GO:0009003">
    <property type="term" value="F:signal peptidase activity"/>
    <property type="evidence" value="ECO:0007669"/>
    <property type="project" value="UniProtKB-EC"/>
</dbReference>
<dbReference type="EMBL" id="CP011005">
    <property type="protein sequence ID" value="AJT41216.1"/>
    <property type="molecule type" value="Genomic_DNA"/>
</dbReference>
<keyword evidence="4" id="KW-1133">Transmembrane helix</keyword>
<dbReference type="NCBIfam" id="TIGR02227">
    <property type="entry name" value="sigpep_I_bact"/>
    <property type="match status" value="1"/>
</dbReference>
<dbReference type="HOGENOM" id="CLU_028723_0_2_11"/>
<dbReference type="GO" id="GO:0005886">
    <property type="term" value="C:plasma membrane"/>
    <property type="evidence" value="ECO:0007669"/>
    <property type="project" value="UniProtKB-SubCell"/>
</dbReference>
<dbReference type="GO" id="GO:0006465">
    <property type="term" value="P:signal peptide processing"/>
    <property type="evidence" value="ECO:0007669"/>
    <property type="project" value="InterPro"/>
</dbReference>
<comment type="catalytic activity">
    <reaction evidence="4">
        <text>Cleavage of hydrophobic, N-terminal signal or leader sequences from secreted and periplasmic proteins.</text>
        <dbReference type="EC" id="3.4.21.89"/>
    </reaction>
</comment>
<dbReference type="GO" id="GO:0004252">
    <property type="term" value="F:serine-type endopeptidase activity"/>
    <property type="evidence" value="ECO:0007669"/>
    <property type="project" value="InterPro"/>
</dbReference>
<dbReference type="KEGG" id="ari:UM93_06230"/>
<evidence type="ECO:0000313" key="7">
    <source>
        <dbReference type="Proteomes" id="UP000061839"/>
    </source>
</evidence>